<dbReference type="HOGENOM" id="CLU_1896373_0_0_1"/>
<sequence length="134" mass="15373">MPPRTIGYGDVSCKAPWEIVHLDYSPTELAPKPSDEWTRFVCISDTRSRTFNVPDGDVLLHSRDLTNMGTVADFKKTMEWLYGLPHKIKINSDCRKYDGCSFTCSSPINQPDFLAWFRINWGWWIALSCSLPLP</sequence>
<dbReference type="InterPro" id="IPR051693">
    <property type="entry name" value="UPF0046_metallophosphoest"/>
</dbReference>
<dbReference type="Proteomes" id="UP000027222">
    <property type="component" value="Unassembled WGS sequence"/>
</dbReference>
<dbReference type="InterPro" id="IPR029052">
    <property type="entry name" value="Metallo-depent_PP-like"/>
</dbReference>
<proteinExistence type="predicted"/>
<keyword evidence="2" id="KW-1185">Reference proteome</keyword>
<evidence type="ECO:0000313" key="1">
    <source>
        <dbReference type="EMBL" id="KDR66488.1"/>
    </source>
</evidence>
<dbReference type="AlphaFoldDB" id="A0A067SIB6"/>
<organism evidence="1 2">
    <name type="scientific">Galerina marginata (strain CBS 339.88)</name>
    <dbReference type="NCBI Taxonomy" id="685588"/>
    <lineage>
        <taxon>Eukaryota</taxon>
        <taxon>Fungi</taxon>
        <taxon>Dikarya</taxon>
        <taxon>Basidiomycota</taxon>
        <taxon>Agaricomycotina</taxon>
        <taxon>Agaricomycetes</taxon>
        <taxon>Agaricomycetidae</taxon>
        <taxon>Agaricales</taxon>
        <taxon>Agaricineae</taxon>
        <taxon>Strophariaceae</taxon>
        <taxon>Galerina</taxon>
    </lineage>
</organism>
<dbReference type="PANTHER" id="PTHR12905">
    <property type="entry name" value="METALLOPHOSPHOESTERASE"/>
    <property type="match status" value="1"/>
</dbReference>
<dbReference type="OrthoDB" id="630188at2759"/>
<accession>A0A067SIB6</accession>
<reference evidence="2" key="1">
    <citation type="journal article" date="2014" name="Proc. Natl. Acad. Sci. U.S.A.">
        <title>Extensive sampling of basidiomycete genomes demonstrates inadequacy of the white-rot/brown-rot paradigm for wood decay fungi.</title>
        <authorList>
            <person name="Riley R."/>
            <person name="Salamov A.A."/>
            <person name="Brown D.W."/>
            <person name="Nagy L.G."/>
            <person name="Floudas D."/>
            <person name="Held B.W."/>
            <person name="Levasseur A."/>
            <person name="Lombard V."/>
            <person name="Morin E."/>
            <person name="Otillar R."/>
            <person name="Lindquist E.A."/>
            <person name="Sun H."/>
            <person name="LaButti K.M."/>
            <person name="Schmutz J."/>
            <person name="Jabbour D."/>
            <person name="Luo H."/>
            <person name="Baker S.E."/>
            <person name="Pisabarro A.G."/>
            <person name="Walton J.D."/>
            <person name="Blanchette R.A."/>
            <person name="Henrissat B."/>
            <person name="Martin F."/>
            <person name="Cullen D."/>
            <person name="Hibbett D.S."/>
            <person name="Grigoriev I.V."/>
        </authorList>
    </citation>
    <scope>NUCLEOTIDE SEQUENCE [LARGE SCALE GENOMIC DNA]</scope>
    <source>
        <strain evidence="2">CBS 339.88</strain>
    </source>
</reference>
<gene>
    <name evidence="1" type="ORF">GALMADRAFT_1155249</name>
</gene>
<dbReference type="Gene3D" id="3.60.21.10">
    <property type="match status" value="1"/>
</dbReference>
<protein>
    <submittedName>
        <fullName evidence="1">Uncharacterized protein</fullName>
    </submittedName>
</protein>
<dbReference type="PANTHER" id="PTHR12905:SF0">
    <property type="entry name" value="CALCINEURIN-LIKE PHOSPHOESTERASE DOMAIN-CONTAINING PROTEIN"/>
    <property type="match status" value="1"/>
</dbReference>
<evidence type="ECO:0000313" key="2">
    <source>
        <dbReference type="Proteomes" id="UP000027222"/>
    </source>
</evidence>
<name>A0A067SIB6_GALM3</name>
<dbReference type="EMBL" id="KL142423">
    <property type="protein sequence ID" value="KDR66488.1"/>
    <property type="molecule type" value="Genomic_DNA"/>
</dbReference>